<keyword evidence="8" id="KW-0626">Porin</keyword>
<dbReference type="InterPro" id="IPR050298">
    <property type="entry name" value="Gram-neg_bact_OMP"/>
</dbReference>
<evidence type="ECO:0000256" key="5">
    <source>
        <dbReference type="ARBA" id="ARBA00022692"/>
    </source>
</evidence>
<dbReference type="GO" id="GO:0006811">
    <property type="term" value="P:monoatomic ion transport"/>
    <property type="evidence" value="ECO:0007669"/>
    <property type="project" value="UniProtKB-KW"/>
</dbReference>
<keyword evidence="14" id="KW-1185">Reference proteome</keyword>
<sequence length="342" mass="35913">MRFAHPTLLLSGPLLAALLPISAGAQTGTVQIYGMADVYLGRSATSGVAARGNVVNAGGMTTSYWGIGGLESLGGGESATFAIEGFMRPDTGEQGRTTGEGLFTRAAYVGLNAGWGAAKIGRIPNPLFQTTAAFNPYGFSTRLSPLMTQMWIVPYGSSSAGDSGWSNAVHYTSPVVNGFNFVGQYGLGEHAANSPGNNKVAVLKYTSASLTAAVAAQDIGNGVGITTAAPSQRTYFAGAAYDFKVVKAYATYARNSQEGSGRTTRTAHLGLSVPQGAGRWMLAWARANERAFVKAPFRRDTAAAGYDYNLSLRTDVYASYLYDKLSTAADGNTFALGIRHRF</sequence>
<feature type="chain" id="PRO_5030578896" evidence="11">
    <location>
        <begin position="26"/>
        <end position="342"/>
    </location>
</feature>
<dbReference type="Pfam" id="PF13609">
    <property type="entry name" value="Porin_4"/>
    <property type="match status" value="1"/>
</dbReference>
<evidence type="ECO:0000256" key="1">
    <source>
        <dbReference type="ARBA" id="ARBA00004571"/>
    </source>
</evidence>
<dbReference type="AlphaFoldDB" id="A0A7X4KLX4"/>
<dbReference type="InterPro" id="IPR023614">
    <property type="entry name" value="Porin_dom_sf"/>
</dbReference>
<evidence type="ECO:0000256" key="8">
    <source>
        <dbReference type="ARBA" id="ARBA00023114"/>
    </source>
</evidence>
<dbReference type="RefSeq" id="WP_161073002.1">
    <property type="nucleotide sequence ID" value="NZ_CP086370.1"/>
</dbReference>
<dbReference type="CDD" id="cd00342">
    <property type="entry name" value="gram_neg_porins"/>
    <property type="match status" value="1"/>
</dbReference>
<evidence type="ECO:0000256" key="10">
    <source>
        <dbReference type="ARBA" id="ARBA00023237"/>
    </source>
</evidence>
<organism evidence="13 14">
    <name type="scientific">Pseudoduganella aquatica</name>
    <dbReference type="NCBI Taxonomy" id="2660641"/>
    <lineage>
        <taxon>Bacteria</taxon>
        <taxon>Pseudomonadati</taxon>
        <taxon>Pseudomonadota</taxon>
        <taxon>Betaproteobacteria</taxon>
        <taxon>Burkholderiales</taxon>
        <taxon>Oxalobacteraceae</taxon>
        <taxon>Telluria group</taxon>
        <taxon>Pseudoduganella</taxon>
    </lineage>
</organism>
<evidence type="ECO:0000256" key="7">
    <source>
        <dbReference type="ARBA" id="ARBA00023065"/>
    </source>
</evidence>
<dbReference type="GO" id="GO:0046930">
    <property type="term" value="C:pore complex"/>
    <property type="evidence" value="ECO:0007669"/>
    <property type="project" value="UniProtKB-KW"/>
</dbReference>
<proteinExistence type="predicted"/>
<comment type="subcellular location">
    <subcellularLocation>
        <location evidence="1">Cell outer membrane</location>
        <topology evidence="1">Multi-pass membrane protein</topology>
    </subcellularLocation>
</comment>
<reference evidence="13 14" key="1">
    <citation type="submission" date="2019-12" db="EMBL/GenBank/DDBJ databases">
        <title>Novel species isolated from a subtropical stream in China.</title>
        <authorList>
            <person name="Lu H."/>
        </authorList>
    </citation>
    <scope>NUCLEOTIDE SEQUENCE [LARGE SCALE GENOMIC DNA]</scope>
    <source>
        <strain evidence="13 14">FT127W</strain>
    </source>
</reference>
<comment type="caution">
    <text evidence="13">The sequence shown here is derived from an EMBL/GenBank/DDBJ whole genome shotgun (WGS) entry which is preliminary data.</text>
</comment>
<keyword evidence="3" id="KW-0813">Transport</keyword>
<evidence type="ECO:0000313" key="14">
    <source>
        <dbReference type="Proteomes" id="UP000450676"/>
    </source>
</evidence>
<feature type="domain" description="Porin" evidence="12">
    <location>
        <begin position="16"/>
        <end position="326"/>
    </location>
</feature>
<protein>
    <submittedName>
        <fullName evidence="13">Porin</fullName>
    </submittedName>
</protein>
<keyword evidence="6 11" id="KW-0732">Signal</keyword>
<evidence type="ECO:0000313" key="13">
    <source>
        <dbReference type="EMBL" id="MYN08679.1"/>
    </source>
</evidence>
<dbReference type="PANTHER" id="PTHR34501:SF9">
    <property type="entry name" value="MAJOR OUTER MEMBRANE PROTEIN P.IA"/>
    <property type="match status" value="1"/>
</dbReference>
<evidence type="ECO:0000256" key="2">
    <source>
        <dbReference type="ARBA" id="ARBA00011233"/>
    </source>
</evidence>
<name>A0A7X4KLX4_9BURK</name>
<evidence type="ECO:0000256" key="6">
    <source>
        <dbReference type="ARBA" id="ARBA00022729"/>
    </source>
</evidence>
<evidence type="ECO:0000256" key="11">
    <source>
        <dbReference type="SAM" id="SignalP"/>
    </source>
</evidence>
<keyword evidence="4" id="KW-1134">Transmembrane beta strand</keyword>
<feature type="signal peptide" evidence="11">
    <location>
        <begin position="1"/>
        <end position="25"/>
    </location>
</feature>
<dbReference type="SUPFAM" id="SSF56935">
    <property type="entry name" value="Porins"/>
    <property type="match status" value="1"/>
</dbReference>
<comment type="subunit">
    <text evidence="2">Homotrimer.</text>
</comment>
<dbReference type="InterPro" id="IPR033900">
    <property type="entry name" value="Gram_neg_porin_domain"/>
</dbReference>
<dbReference type="PANTHER" id="PTHR34501">
    <property type="entry name" value="PROTEIN YDDL-RELATED"/>
    <property type="match status" value="1"/>
</dbReference>
<dbReference type="GO" id="GO:0015288">
    <property type="term" value="F:porin activity"/>
    <property type="evidence" value="ECO:0007669"/>
    <property type="project" value="UniProtKB-KW"/>
</dbReference>
<dbReference type="GO" id="GO:0009279">
    <property type="term" value="C:cell outer membrane"/>
    <property type="evidence" value="ECO:0007669"/>
    <property type="project" value="UniProtKB-SubCell"/>
</dbReference>
<evidence type="ECO:0000256" key="4">
    <source>
        <dbReference type="ARBA" id="ARBA00022452"/>
    </source>
</evidence>
<keyword evidence="5" id="KW-0812">Transmembrane</keyword>
<evidence type="ECO:0000259" key="12">
    <source>
        <dbReference type="Pfam" id="PF13609"/>
    </source>
</evidence>
<dbReference type="EMBL" id="WWCU01000016">
    <property type="protein sequence ID" value="MYN08679.1"/>
    <property type="molecule type" value="Genomic_DNA"/>
</dbReference>
<accession>A0A7X4KLX4</accession>
<evidence type="ECO:0000256" key="3">
    <source>
        <dbReference type="ARBA" id="ARBA00022448"/>
    </source>
</evidence>
<keyword evidence="9" id="KW-0472">Membrane</keyword>
<dbReference type="Proteomes" id="UP000450676">
    <property type="component" value="Unassembled WGS sequence"/>
</dbReference>
<gene>
    <name evidence="13" type="ORF">GTP77_15215</name>
</gene>
<keyword evidence="7" id="KW-0406">Ion transport</keyword>
<dbReference type="Gene3D" id="2.40.160.10">
    <property type="entry name" value="Porin"/>
    <property type="match status" value="1"/>
</dbReference>
<evidence type="ECO:0000256" key="9">
    <source>
        <dbReference type="ARBA" id="ARBA00023136"/>
    </source>
</evidence>
<keyword evidence="10" id="KW-0998">Cell outer membrane</keyword>